<comment type="subunit">
    <text evidence="5">Monomer.</text>
</comment>
<reference evidence="16" key="2">
    <citation type="journal article" date="2017" name="Genome Announc.">
        <title>Draft genome sequence of Paludibacter jiangxiensis NM7(T), a propionate-producing fermentative bacterium.</title>
        <authorList>
            <person name="Qiu Y.-L."/>
            <person name="Tourlousse D.M."/>
            <person name="Matsuura N."/>
            <person name="Ohashi A."/>
            <person name="Sekiguchi Y."/>
        </authorList>
    </citation>
    <scope>NUCLEOTIDE SEQUENCE [LARGE SCALE GENOMIC DNA]</scope>
    <source>
        <strain evidence="16">NM7</strain>
    </source>
</reference>
<dbReference type="SUPFAM" id="SSF49785">
    <property type="entry name" value="Galactose-binding domain-like"/>
    <property type="match status" value="1"/>
</dbReference>
<dbReference type="Gene3D" id="2.60.40.10">
    <property type="entry name" value="Immunoglobulins"/>
    <property type="match status" value="2"/>
</dbReference>
<dbReference type="GO" id="GO:0009341">
    <property type="term" value="C:beta-galactosidase complex"/>
    <property type="evidence" value="ECO:0007669"/>
    <property type="project" value="InterPro"/>
</dbReference>
<dbReference type="InterPro" id="IPR008979">
    <property type="entry name" value="Galactose-bd-like_sf"/>
</dbReference>
<keyword evidence="13" id="KW-0732">Signal</keyword>
<dbReference type="FunFam" id="3.20.20.80:FF:000018">
    <property type="entry name" value="Beta-galactosidase"/>
    <property type="match status" value="1"/>
</dbReference>
<feature type="signal peptide" evidence="13">
    <location>
        <begin position="1"/>
        <end position="19"/>
    </location>
</feature>
<dbReference type="GO" id="GO:0004565">
    <property type="term" value="F:beta-galactosidase activity"/>
    <property type="evidence" value="ECO:0007669"/>
    <property type="project" value="UniProtKB-EC"/>
</dbReference>
<keyword evidence="9" id="KW-0106">Calcium</keyword>
<dbReference type="GO" id="GO:0005990">
    <property type="term" value="P:lactose catabolic process"/>
    <property type="evidence" value="ECO:0007669"/>
    <property type="project" value="TreeGrafter"/>
</dbReference>
<gene>
    <name evidence="15" type="ORF">PJIAN_1842</name>
</gene>
<dbReference type="SUPFAM" id="SSF51445">
    <property type="entry name" value="(Trans)glycosidases"/>
    <property type="match status" value="1"/>
</dbReference>
<comment type="cofactor">
    <cofactor evidence="3">
        <name>Na(+)</name>
        <dbReference type="ChEBI" id="CHEBI:29101"/>
    </cofactor>
</comment>
<dbReference type="Pfam" id="PF02836">
    <property type="entry name" value="Glyco_hydro_2_C"/>
    <property type="match status" value="1"/>
</dbReference>
<evidence type="ECO:0000256" key="3">
    <source>
        <dbReference type="ARBA" id="ARBA00001959"/>
    </source>
</evidence>
<dbReference type="EC" id="3.2.1.23" evidence="6 12"/>
<dbReference type="InterPro" id="IPR023230">
    <property type="entry name" value="Glyco_hydro_2_CS"/>
</dbReference>
<dbReference type="InterPro" id="IPR006103">
    <property type="entry name" value="Glyco_hydro_2_cat"/>
</dbReference>
<feature type="chain" id="PRO_5007905000" description="Beta-galactosidase" evidence="13">
    <location>
        <begin position="20"/>
        <end position="1084"/>
    </location>
</feature>
<protein>
    <recommendedName>
        <fullName evidence="7 12">Beta-galactosidase</fullName>
        <ecNumber evidence="6 12">3.2.1.23</ecNumber>
    </recommendedName>
    <alternativeName>
        <fullName evidence="11 12">Lactase</fullName>
    </alternativeName>
</protein>
<dbReference type="STRING" id="681398.PJIAN_1842"/>
<dbReference type="InterPro" id="IPR011013">
    <property type="entry name" value="Gal_mutarotase_sf_dom"/>
</dbReference>
<evidence type="ECO:0000256" key="4">
    <source>
        <dbReference type="ARBA" id="ARBA00007401"/>
    </source>
</evidence>
<dbReference type="AlphaFoldDB" id="A0A170Z152"/>
<dbReference type="PANTHER" id="PTHR46323:SF2">
    <property type="entry name" value="BETA-GALACTOSIDASE"/>
    <property type="match status" value="1"/>
</dbReference>
<evidence type="ECO:0000256" key="9">
    <source>
        <dbReference type="ARBA" id="ARBA00022837"/>
    </source>
</evidence>
<dbReference type="InterPro" id="IPR017853">
    <property type="entry name" value="GH"/>
</dbReference>
<dbReference type="FunFam" id="2.60.40.10:FF:000680">
    <property type="entry name" value="Beta-galactosidase"/>
    <property type="match status" value="1"/>
</dbReference>
<dbReference type="InterPro" id="IPR006104">
    <property type="entry name" value="Glyco_hydro_2_N"/>
</dbReference>
<dbReference type="InterPro" id="IPR036156">
    <property type="entry name" value="Beta-gal/glucu_dom_sf"/>
</dbReference>
<dbReference type="SMART" id="SM01038">
    <property type="entry name" value="Bgal_small_N"/>
    <property type="match status" value="1"/>
</dbReference>
<organism evidence="15 16">
    <name type="scientific">Paludibacter jiangxiensis</name>
    <dbReference type="NCBI Taxonomy" id="681398"/>
    <lineage>
        <taxon>Bacteria</taxon>
        <taxon>Pseudomonadati</taxon>
        <taxon>Bacteroidota</taxon>
        <taxon>Bacteroidia</taxon>
        <taxon>Bacteroidales</taxon>
        <taxon>Paludibacteraceae</taxon>
        <taxon>Paludibacter</taxon>
    </lineage>
</organism>
<dbReference type="Pfam" id="PF16353">
    <property type="entry name" value="LacZ_4"/>
    <property type="match status" value="1"/>
</dbReference>
<dbReference type="Proteomes" id="UP000076586">
    <property type="component" value="Unassembled WGS sequence"/>
</dbReference>
<dbReference type="InterPro" id="IPR050347">
    <property type="entry name" value="Bact_Beta-galactosidase"/>
</dbReference>
<dbReference type="GO" id="GO:0030246">
    <property type="term" value="F:carbohydrate binding"/>
    <property type="evidence" value="ECO:0007669"/>
    <property type="project" value="InterPro"/>
</dbReference>
<comment type="catalytic activity">
    <reaction evidence="1 12">
        <text>Hydrolysis of terminal non-reducing beta-D-galactose residues in beta-D-galactosides.</text>
        <dbReference type="EC" id="3.2.1.23"/>
    </reaction>
</comment>
<evidence type="ECO:0000256" key="8">
    <source>
        <dbReference type="ARBA" id="ARBA00022801"/>
    </source>
</evidence>
<dbReference type="SUPFAM" id="SSF49303">
    <property type="entry name" value="beta-Galactosidase/glucuronidase domain"/>
    <property type="match status" value="2"/>
</dbReference>
<dbReference type="RefSeq" id="WP_068702283.1">
    <property type="nucleotide sequence ID" value="NZ_BDCR01000001.1"/>
</dbReference>
<evidence type="ECO:0000256" key="1">
    <source>
        <dbReference type="ARBA" id="ARBA00001412"/>
    </source>
</evidence>
<evidence type="ECO:0000256" key="2">
    <source>
        <dbReference type="ARBA" id="ARBA00001913"/>
    </source>
</evidence>
<dbReference type="SUPFAM" id="SSF74650">
    <property type="entry name" value="Galactose mutarotase-like"/>
    <property type="match status" value="1"/>
</dbReference>
<keyword evidence="10 12" id="KW-0326">Glycosidase</keyword>
<name>A0A170Z152_9BACT</name>
<dbReference type="InterPro" id="IPR006101">
    <property type="entry name" value="Glyco_hydro_2"/>
</dbReference>
<dbReference type="InterPro" id="IPR013783">
    <property type="entry name" value="Ig-like_fold"/>
</dbReference>
<evidence type="ECO:0000256" key="10">
    <source>
        <dbReference type="ARBA" id="ARBA00023295"/>
    </source>
</evidence>
<dbReference type="Gene3D" id="3.20.20.80">
    <property type="entry name" value="Glycosidases"/>
    <property type="match status" value="1"/>
</dbReference>
<dbReference type="Pfam" id="PF00703">
    <property type="entry name" value="Glyco_hydro_2"/>
    <property type="match status" value="1"/>
</dbReference>
<evidence type="ECO:0000256" key="6">
    <source>
        <dbReference type="ARBA" id="ARBA00012756"/>
    </source>
</evidence>
<evidence type="ECO:0000256" key="11">
    <source>
        <dbReference type="ARBA" id="ARBA00032230"/>
    </source>
</evidence>
<dbReference type="PANTHER" id="PTHR46323">
    <property type="entry name" value="BETA-GALACTOSIDASE"/>
    <property type="match status" value="1"/>
</dbReference>
<evidence type="ECO:0000256" key="13">
    <source>
        <dbReference type="SAM" id="SignalP"/>
    </source>
</evidence>
<dbReference type="Gene3D" id="2.70.98.10">
    <property type="match status" value="1"/>
</dbReference>
<dbReference type="PROSITE" id="PS00719">
    <property type="entry name" value="GLYCOSYL_HYDROL_F2_1"/>
    <property type="match status" value="1"/>
</dbReference>
<evidence type="ECO:0000256" key="5">
    <source>
        <dbReference type="ARBA" id="ARBA00011245"/>
    </source>
</evidence>
<dbReference type="InterPro" id="IPR014718">
    <property type="entry name" value="GH-type_carb-bd"/>
</dbReference>
<comment type="similarity">
    <text evidence="4 12">Belongs to the glycosyl hydrolase 2 family.</text>
</comment>
<proteinExistence type="inferred from homology"/>
<keyword evidence="8 12" id="KW-0378">Hydrolase</keyword>
<comment type="caution">
    <text evidence="15">The sequence shown here is derived from an EMBL/GenBank/DDBJ whole genome shotgun (WGS) entry which is preliminary data.</text>
</comment>
<dbReference type="Gene3D" id="2.60.120.260">
    <property type="entry name" value="Galactose-binding domain-like"/>
    <property type="match status" value="1"/>
</dbReference>
<sequence length="1084" mass="123152">MRRLSFFIISLFLVVSAFAQKHDWENISALESNREPARADFIPYQNEAQALQRVREQSPWFLSLNGVWKFHWVPRPEERSQYFYRTDFDDVDWKTIPVPSNWEMQGYGTPLYVSSGYSFKIDPPRVTTEPPKNYTAYKERNPVGSYRHYFRLPETWKGRKVFIHFAGVQSFFYLWVNGQKIGFSKGSMEPAEFDITGYVKPGDNQLAVEVYKYNDGSYIEDQDMWRMGGIQREVYLFSTGQERISDFAVRTELDKDYKDATLQIAPKLASYQGDTLRGWSVQAQLYDKDGRPVFEKPLRQDAEPILNIAYKAAVMNDRVPQRGHTKFAWLEAKVQNPAKWTAETPNLYTLVLSLVNKENQTVETESCQVGFRSVEVKNGQVLVNGKPVRLRGVNRHEHDPATGKTISVGRMEQDIRLMKQCNINAVRTCHYPNNTQWYELCDKYGLYVMDEADLEEHGLRGTLASTPEWGAAFLDRAVRLAQRDKNHPSVICWSLGNEAGYGPNFAAMSAWLKEFDPTRFIHYEGAQGTPTDPSTVDVISRFYPRVQDEYLNPGIAEGSDKERPENARWERLLDIARNPVDNRPVLTSEYAHAMGNAIGNLKEYWDEIYSNPRMLGGFIWEWADEGLYKTTADGKRFIAYGGDFGDIPNLKTFCLKGLVSSERQPWPKYYEVKKVYQPVLIEPGNMKAGSTTVQITNRNHFLNLKEFDASWTLFCNGKTVQSGVLAPTDIPAGEKREVSIPVKAIKNPMAGGDYRLRVDYCLKNDELWAKKGFEIAFEQLKMDVPVPALPAKKHAGKLTINDDARTITLAGKGFAAQFDRSNATLVSLKYNGSEMLVAAPVFQGFRAPTDNDRGFGNWLVKDWANIGLDKLDRKADSCAIIAKADNFVKIMTVAHSLAKEGSFVHRTLWTIYADGVIEADNSFVPQGRLPELPRLGVVMSLNKSLEQYSWQGHGPYENYIDRKESTPVGLYKSTVTEQYVAYDHPQETGNHEGVRWLTLTDKAGKGIEIKALQENMSATAIHFTADDLYKADHAYKLTARPETVLSLDAAMMGLGNSSCGPGVLKKYAIEKKEYKLKFEIKPIK</sequence>
<evidence type="ECO:0000313" key="16">
    <source>
        <dbReference type="Proteomes" id="UP000076586"/>
    </source>
</evidence>
<dbReference type="InterPro" id="IPR004199">
    <property type="entry name" value="B-gal_small/dom_5"/>
</dbReference>
<comment type="cofactor">
    <cofactor evidence="2">
        <name>Ca(2+)</name>
        <dbReference type="ChEBI" id="CHEBI:29108"/>
    </cofactor>
</comment>
<dbReference type="EMBL" id="BDCR01000001">
    <property type="protein sequence ID" value="GAT62249.1"/>
    <property type="molecule type" value="Genomic_DNA"/>
</dbReference>
<dbReference type="InterPro" id="IPR006102">
    <property type="entry name" value="Ig-like_GH2"/>
</dbReference>
<dbReference type="InterPro" id="IPR032312">
    <property type="entry name" value="LacZ_4"/>
</dbReference>
<dbReference type="OrthoDB" id="9801077at2"/>
<dbReference type="PRINTS" id="PR00132">
    <property type="entry name" value="GLHYDRLASE2"/>
</dbReference>
<accession>A0A170Z152</accession>
<dbReference type="Pfam" id="PF02929">
    <property type="entry name" value="Bgal_small_N"/>
    <property type="match status" value="1"/>
</dbReference>
<dbReference type="Pfam" id="PF02837">
    <property type="entry name" value="Glyco_hydro_2_N"/>
    <property type="match status" value="1"/>
</dbReference>
<evidence type="ECO:0000256" key="7">
    <source>
        <dbReference type="ARBA" id="ARBA00013303"/>
    </source>
</evidence>
<keyword evidence="16" id="KW-1185">Reference proteome</keyword>
<evidence type="ECO:0000259" key="14">
    <source>
        <dbReference type="SMART" id="SM01038"/>
    </source>
</evidence>
<reference evidence="16" key="1">
    <citation type="submission" date="2016-04" db="EMBL/GenBank/DDBJ databases">
        <title>Draft genome sequence of Paludibacter jiangxiensis strain NM7.</title>
        <authorList>
            <person name="Qiu Y."/>
            <person name="Matsuura N."/>
            <person name="Ohashi A."/>
            <person name="Tourlousse M.D."/>
            <person name="Sekiguchi Y."/>
        </authorList>
    </citation>
    <scope>NUCLEOTIDE SEQUENCE [LARGE SCALE GENOMIC DNA]</scope>
    <source>
        <strain evidence="16">NM7</strain>
    </source>
</reference>
<feature type="domain" description="Beta galactosidase small chain/" evidence="14">
    <location>
        <begin position="808"/>
        <end position="1081"/>
    </location>
</feature>
<evidence type="ECO:0000313" key="15">
    <source>
        <dbReference type="EMBL" id="GAT62249.1"/>
    </source>
</evidence>
<evidence type="ECO:0000256" key="12">
    <source>
        <dbReference type="RuleBase" id="RU361154"/>
    </source>
</evidence>